<feature type="compositionally biased region" description="Polar residues" evidence="7">
    <location>
        <begin position="309"/>
        <end position="324"/>
    </location>
</feature>
<feature type="compositionally biased region" description="Polar residues" evidence="7">
    <location>
        <begin position="332"/>
        <end position="341"/>
    </location>
</feature>
<feature type="compositionally biased region" description="Polar residues" evidence="7">
    <location>
        <begin position="272"/>
        <end position="291"/>
    </location>
</feature>
<gene>
    <name evidence="10" type="primary">ACBD5</name>
    <name evidence="10" type="ORF">SK128_020453</name>
</gene>
<dbReference type="AlphaFoldDB" id="A0AAN8XC97"/>
<keyword evidence="2" id="KW-0072">Autophagy</keyword>
<evidence type="ECO:0000256" key="3">
    <source>
        <dbReference type="ARBA" id="ARBA00023121"/>
    </source>
</evidence>
<keyword evidence="8" id="KW-1133">Transmembrane helix</keyword>
<dbReference type="InterPro" id="IPR035984">
    <property type="entry name" value="Acyl-CoA-binding_sf"/>
</dbReference>
<evidence type="ECO:0000256" key="5">
    <source>
        <dbReference type="PIRNR" id="PIRNR002412"/>
    </source>
</evidence>
<reference evidence="10 11" key="1">
    <citation type="submission" date="2023-11" db="EMBL/GenBank/DDBJ databases">
        <title>Halocaridina rubra genome assembly.</title>
        <authorList>
            <person name="Smith C."/>
        </authorList>
    </citation>
    <scope>NUCLEOTIDE SEQUENCE [LARGE SCALE GENOMIC DNA]</scope>
    <source>
        <strain evidence="10">EP-1</strain>
        <tissue evidence="10">Whole</tissue>
    </source>
</reference>
<dbReference type="Pfam" id="PF00887">
    <property type="entry name" value="ACBP"/>
    <property type="match status" value="1"/>
</dbReference>
<evidence type="ECO:0000256" key="6">
    <source>
        <dbReference type="PIRSR" id="PIRSR002412-1"/>
    </source>
</evidence>
<protein>
    <recommendedName>
        <fullName evidence="5">Acyl-CoA-binding domain-containing protein 5</fullName>
    </recommendedName>
</protein>
<dbReference type="PIRSF" id="PIRSF002412">
    <property type="entry name" value="MA_DBI"/>
    <property type="match status" value="1"/>
</dbReference>
<keyword evidence="8" id="KW-0472">Membrane</keyword>
<feature type="region of interest" description="Disordered" evidence="7">
    <location>
        <begin position="272"/>
        <end position="363"/>
    </location>
</feature>
<dbReference type="GO" id="GO:0006631">
    <property type="term" value="P:fatty acid metabolic process"/>
    <property type="evidence" value="ECO:0007669"/>
    <property type="project" value="TreeGrafter"/>
</dbReference>
<dbReference type="PROSITE" id="PS51228">
    <property type="entry name" value="ACB_2"/>
    <property type="match status" value="1"/>
</dbReference>
<evidence type="ECO:0000256" key="8">
    <source>
        <dbReference type="SAM" id="Phobius"/>
    </source>
</evidence>
<sequence length="462" mass="51178">MTTEERFEAAIKIIRSLPKDGPFQPSHDMMLKFYGLYKQAMEGPCNEPKPAFYEVVKGYKWRAWNNLGNMSKTDAMHTYVEELKKIVETMSYTDSVANFLDALGPFYEYVELAGLKPKNNNTKGLDDSPGYPDSQSKVDVKLTNGHTRTLNGELSSDLDSGSEELQSSSQNSSPELVSFRSNGTVPVPLKCDQDLKEITREEDDEELVVTEVHNIAENSTTHTLTLSPKVYSDSDTDEEYSEPAEISIDHPLLESKMASQLYTERDFTSQHYKVNESSPSTLNTSVGSSNGPVMFGGGDQSHPGGLQMTARQTQGSGFTSTTHYGSGESRGITPTQSGSLVRSSGTGGGAGGGDGRRSRSTSISEDVNAQLVVLLRRLQNDMENVLHRLNTLETLTVTQHHTHCHHCQVGSSTSAATLRSERSWWPFPELSPRSTFFLLIWPVLLHGGIKFLLLLRSRRRRQ</sequence>
<dbReference type="GO" id="GO:0005737">
    <property type="term" value="C:cytoplasm"/>
    <property type="evidence" value="ECO:0007669"/>
    <property type="project" value="TreeGrafter"/>
</dbReference>
<evidence type="ECO:0000256" key="4">
    <source>
        <dbReference type="ARBA" id="ARBA00025481"/>
    </source>
</evidence>
<comment type="function">
    <text evidence="4">Acyl-CoA binding protein which acts as the peroxisome receptor for pexophagy but is dispensable for aggrephagy and nonselective autophagy. Binds medium- and long-chain acyl-CoA esters.</text>
</comment>
<comment type="caution">
    <text evidence="10">The sequence shown here is derived from an EMBL/GenBank/DDBJ whole genome shotgun (WGS) entry which is preliminary data.</text>
</comment>
<dbReference type="PANTHER" id="PTHR23310:SF77">
    <property type="entry name" value="LD25952P"/>
    <property type="match status" value="1"/>
</dbReference>
<feature type="binding site" evidence="6">
    <location>
        <begin position="34"/>
        <end position="38"/>
    </location>
    <ligand>
        <name>an acyl-CoA</name>
        <dbReference type="ChEBI" id="CHEBI:58342"/>
    </ligand>
</feature>
<dbReference type="PRINTS" id="PR00689">
    <property type="entry name" value="ACOABINDINGP"/>
</dbReference>
<comment type="similarity">
    <text evidence="1">Belongs to the ATG37 family.</text>
</comment>
<keyword evidence="8" id="KW-0812">Transmembrane</keyword>
<keyword evidence="3 5" id="KW-0446">Lipid-binding</keyword>
<feature type="binding site" evidence="6">
    <location>
        <position position="60"/>
    </location>
    <ligand>
        <name>an acyl-CoA</name>
        <dbReference type="ChEBI" id="CHEBI:58342"/>
    </ligand>
</feature>
<dbReference type="PANTHER" id="PTHR23310">
    <property type="entry name" value="ACYL-COA-BINDING PROTEIN, ACBP"/>
    <property type="match status" value="1"/>
</dbReference>
<dbReference type="Gene3D" id="1.20.80.10">
    <property type="match status" value="1"/>
</dbReference>
<dbReference type="InterPro" id="IPR000582">
    <property type="entry name" value="Acyl-CoA-binding_protein"/>
</dbReference>
<accession>A0AAN8XC97</accession>
<dbReference type="EMBL" id="JAXCGZ010006065">
    <property type="protein sequence ID" value="KAK7080186.1"/>
    <property type="molecule type" value="Genomic_DNA"/>
</dbReference>
<dbReference type="SUPFAM" id="SSF47027">
    <property type="entry name" value="Acyl-CoA binding protein"/>
    <property type="match status" value="1"/>
</dbReference>
<dbReference type="FunFam" id="1.20.80.10:FF:000010">
    <property type="entry name" value="Acyl-CoA-binding domain-containing protein 5"/>
    <property type="match status" value="1"/>
</dbReference>
<feature type="binding site" evidence="6">
    <location>
        <position position="79"/>
    </location>
    <ligand>
        <name>an acyl-CoA</name>
        <dbReference type="ChEBI" id="CHEBI:58342"/>
    </ligand>
</feature>
<evidence type="ECO:0000256" key="7">
    <source>
        <dbReference type="SAM" id="MobiDB-lite"/>
    </source>
</evidence>
<evidence type="ECO:0000313" key="10">
    <source>
        <dbReference type="EMBL" id="KAK7080186.1"/>
    </source>
</evidence>
<evidence type="ECO:0000313" key="11">
    <source>
        <dbReference type="Proteomes" id="UP001381693"/>
    </source>
</evidence>
<dbReference type="GO" id="GO:0000425">
    <property type="term" value="P:pexophagy"/>
    <property type="evidence" value="ECO:0007669"/>
    <property type="project" value="InterPro"/>
</dbReference>
<dbReference type="GO" id="GO:0019915">
    <property type="term" value="P:lipid storage"/>
    <property type="evidence" value="ECO:0007669"/>
    <property type="project" value="UniProtKB-ARBA"/>
</dbReference>
<feature type="binding site" evidence="6">
    <location>
        <begin position="14"/>
        <end position="23"/>
    </location>
    <ligand>
        <name>an acyl-CoA</name>
        <dbReference type="ChEBI" id="CHEBI:58342"/>
    </ligand>
</feature>
<feature type="transmembrane region" description="Helical" evidence="8">
    <location>
        <begin position="436"/>
        <end position="455"/>
    </location>
</feature>
<evidence type="ECO:0000256" key="1">
    <source>
        <dbReference type="ARBA" id="ARBA00010310"/>
    </source>
</evidence>
<dbReference type="InterPro" id="IPR016347">
    <property type="entry name" value="ACBD5"/>
</dbReference>
<feature type="compositionally biased region" description="Low complexity" evidence="7">
    <location>
        <begin position="152"/>
        <end position="173"/>
    </location>
</feature>
<keyword evidence="5" id="KW-0813">Transport</keyword>
<dbReference type="Proteomes" id="UP001381693">
    <property type="component" value="Unassembled WGS sequence"/>
</dbReference>
<feature type="domain" description="ACB" evidence="9">
    <location>
        <begin position="3"/>
        <end position="92"/>
    </location>
</feature>
<feature type="region of interest" description="Disordered" evidence="7">
    <location>
        <begin position="152"/>
        <end position="183"/>
    </location>
</feature>
<evidence type="ECO:0000259" key="9">
    <source>
        <dbReference type="PROSITE" id="PS51228"/>
    </source>
</evidence>
<name>A0AAN8XC97_HALRR</name>
<proteinExistence type="inferred from homology"/>
<dbReference type="GO" id="GO:0000062">
    <property type="term" value="F:fatty-acyl-CoA binding"/>
    <property type="evidence" value="ECO:0007669"/>
    <property type="project" value="InterPro"/>
</dbReference>
<keyword evidence="11" id="KW-1185">Reference proteome</keyword>
<evidence type="ECO:0000256" key="2">
    <source>
        <dbReference type="ARBA" id="ARBA00023006"/>
    </source>
</evidence>
<dbReference type="InterPro" id="IPR014352">
    <property type="entry name" value="FERM/acyl-CoA-bd_prot_sf"/>
</dbReference>
<organism evidence="10 11">
    <name type="scientific">Halocaridina rubra</name>
    <name type="common">Hawaiian red shrimp</name>
    <dbReference type="NCBI Taxonomy" id="373956"/>
    <lineage>
        <taxon>Eukaryota</taxon>
        <taxon>Metazoa</taxon>
        <taxon>Ecdysozoa</taxon>
        <taxon>Arthropoda</taxon>
        <taxon>Crustacea</taxon>
        <taxon>Multicrustacea</taxon>
        <taxon>Malacostraca</taxon>
        <taxon>Eumalacostraca</taxon>
        <taxon>Eucarida</taxon>
        <taxon>Decapoda</taxon>
        <taxon>Pleocyemata</taxon>
        <taxon>Caridea</taxon>
        <taxon>Atyoidea</taxon>
        <taxon>Atyidae</taxon>
        <taxon>Halocaridina</taxon>
    </lineage>
</organism>